<keyword evidence="14 31" id="KW-0812">Transmembrane</keyword>
<gene>
    <name evidence="34" type="primary">Sorl1_1</name>
    <name evidence="34" type="ORF">B7P43_G11794</name>
</gene>
<dbReference type="Pfam" id="PF25814">
    <property type="entry name" value="fn3_SORL1"/>
    <property type="match status" value="1"/>
</dbReference>
<dbReference type="Gene3D" id="2.10.70.80">
    <property type="match status" value="1"/>
</dbReference>
<feature type="chain" id="PRO_5014463588" description="Sortilin-related receptor" evidence="32">
    <location>
        <begin position="26"/>
        <end position="2151"/>
    </location>
</feature>
<dbReference type="Proteomes" id="UP000235965">
    <property type="component" value="Unassembled WGS sequence"/>
</dbReference>
<feature type="signal peptide" evidence="32">
    <location>
        <begin position="1"/>
        <end position="25"/>
    </location>
</feature>
<feature type="disulfide bond" evidence="28">
    <location>
        <begin position="1250"/>
        <end position="1268"/>
    </location>
</feature>
<feature type="repeat" description="LDL-receptor class B" evidence="29">
    <location>
        <begin position="932"/>
        <end position="976"/>
    </location>
</feature>
<keyword evidence="16" id="KW-0677">Repeat</keyword>
<keyword evidence="11" id="KW-1003">Cell membrane</keyword>
<dbReference type="PRINTS" id="PR00261">
    <property type="entry name" value="LDLRECEPTOR"/>
</dbReference>
<evidence type="ECO:0000256" key="22">
    <source>
        <dbReference type="ARBA" id="ARBA00023157"/>
    </source>
</evidence>
<organism evidence="34 35">
    <name type="scientific">Cryptotermes secundus</name>
    <dbReference type="NCBI Taxonomy" id="105785"/>
    <lineage>
        <taxon>Eukaryota</taxon>
        <taxon>Metazoa</taxon>
        <taxon>Ecdysozoa</taxon>
        <taxon>Arthropoda</taxon>
        <taxon>Hexapoda</taxon>
        <taxon>Insecta</taxon>
        <taxon>Pterygota</taxon>
        <taxon>Neoptera</taxon>
        <taxon>Polyneoptera</taxon>
        <taxon>Dictyoptera</taxon>
        <taxon>Blattodea</taxon>
        <taxon>Blattoidea</taxon>
        <taxon>Termitoidae</taxon>
        <taxon>Kalotermitidae</taxon>
        <taxon>Cryptotermitinae</taxon>
        <taxon>Cryptotermes</taxon>
    </lineage>
</organism>
<evidence type="ECO:0000256" key="6">
    <source>
        <dbReference type="ARBA" id="ARBA00004480"/>
    </source>
</evidence>
<feature type="disulfide bond" evidence="28">
    <location>
        <begin position="1302"/>
        <end position="1314"/>
    </location>
</feature>
<feature type="disulfide bond" evidence="28">
    <location>
        <begin position="1167"/>
        <end position="1185"/>
    </location>
</feature>
<dbReference type="EMBL" id="NEVH01027073">
    <property type="protein sequence ID" value="PNF13851.1"/>
    <property type="molecule type" value="Genomic_DNA"/>
</dbReference>
<comment type="similarity">
    <text evidence="8">Belongs to the VPS10-related sortilin family. SORL1 subfamily.</text>
</comment>
<evidence type="ECO:0000256" key="7">
    <source>
        <dbReference type="ARBA" id="ARBA00004545"/>
    </source>
</evidence>
<feature type="disulfide bond" evidence="28">
    <location>
        <begin position="1243"/>
        <end position="1255"/>
    </location>
</feature>
<dbReference type="FunFam" id="4.10.400.10:FF:000113">
    <property type="entry name" value="Low-density lipoprotein receptor-related protein 8"/>
    <property type="match status" value="1"/>
</dbReference>
<evidence type="ECO:0000256" key="1">
    <source>
        <dbReference type="ARBA" id="ARBA00004115"/>
    </source>
</evidence>
<dbReference type="SMART" id="SM00192">
    <property type="entry name" value="LDLa"/>
    <property type="match status" value="9"/>
</dbReference>
<dbReference type="PANTHER" id="PTHR12106">
    <property type="entry name" value="SORTILIN RELATED"/>
    <property type="match status" value="1"/>
</dbReference>
<evidence type="ECO:0000256" key="15">
    <source>
        <dbReference type="ARBA" id="ARBA00022729"/>
    </source>
</evidence>
<evidence type="ECO:0000256" key="11">
    <source>
        <dbReference type="ARBA" id="ARBA00022475"/>
    </source>
</evidence>
<evidence type="ECO:0000256" key="26">
    <source>
        <dbReference type="ARBA" id="ARBA00029896"/>
    </source>
</evidence>
<evidence type="ECO:0000256" key="8">
    <source>
        <dbReference type="ARBA" id="ARBA00007041"/>
    </source>
</evidence>
<evidence type="ECO:0000256" key="18">
    <source>
        <dbReference type="ARBA" id="ARBA00022824"/>
    </source>
</evidence>
<evidence type="ECO:0000313" key="35">
    <source>
        <dbReference type="Proteomes" id="UP000235965"/>
    </source>
</evidence>
<dbReference type="OrthoDB" id="443634at2759"/>
<evidence type="ECO:0000256" key="29">
    <source>
        <dbReference type="PROSITE-ProRule" id="PRU00461"/>
    </source>
</evidence>
<feature type="disulfide bond" evidence="28">
    <location>
        <begin position="1121"/>
        <end position="1133"/>
    </location>
</feature>
<evidence type="ECO:0000256" key="32">
    <source>
        <dbReference type="SAM" id="SignalP"/>
    </source>
</evidence>
<dbReference type="GO" id="GO:0005886">
    <property type="term" value="C:plasma membrane"/>
    <property type="evidence" value="ECO:0007669"/>
    <property type="project" value="UniProtKB-SubCell"/>
</dbReference>
<dbReference type="CDD" id="cd00063">
    <property type="entry name" value="FN3"/>
    <property type="match status" value="3"/>
</dbReference>
<evidence type="ECO:0000256" key="31">
    <source>
        <dbReference type="SAM" id="Phobius"/>
    </source>
</evidence>
<dbReference type="STRING" id="105785.A0A2J7PBZ7"/>
<feature type="disulfide bond" evidence="28">
    <location>
        <begin position="1376"/>
        <end position="1391"/>
    </location>
</feature>
<dbReference type="Gene3D" id="2.120.10.30">
    <property type="entry name" value="TolB, C-terminal domain"/>
    <property type="match status" value="1"/>
</dbReference>
<dbReference type="Pfam" id="PF00041">
    <property type="entry name" value="fn3"/>
    <property type="match status" value="2"/>
</dbReference>
<dbReference type="FunFam" id="2.120.10.30:FF:000241">
    <property type="entry name" value="Low-density lipoprotein receptor-related protein 6"/>
    <property type="match status" value="1"/>
</dbReference>
<comment type="subcellular location">
    <subcellularLocation>
        <location evidence="4">Cell membrane</location>
        <topology evidence="4">Single-pass type I membrane protein</topology>
    </subcellularLocation>
    <subcellularLocation>
        <location evidence="3">Cytoplasmic vesicle</location>
        <location evidence="3">Secretory vesicle membrane</location>
        <topology evidence="3">Single-pass type I membrane protein</topology>
    </subcellularLocation>
    <subcellularLocation>
        <location evidence="2">Early endosome membrane</location>
        <topology evidence="2">Single-pass type I membrane protein</topology>
    </subcellularLocation>
    <subcellularLocation>
        <location evidence="1">Endoplasmic reticulum membrane</location>
        <topology evidence="1">Single-pass type I membrane protein</topology>
    </subcellularLocation>
    <subcellularLocation>
        <location evidence="7">Endosome</location>
        <location evidence="7">Multivesicular body membrane</location>
        <topology evidence="7">Single-pass type I membrane protein</topology>
    </subcellularLocation>
    <subcellularLocation>
        <location evidence="5">Golgi apparatus</location>
        <location evidence="5">trans-Golgi network membrane</location>
        <topology evidence="5">Single-pass type I membrane protein</topology>
    </subcellularLocation>
    <subcellularLocation>
        <location evidence="6">Recycling endosome membrane</location>
        <topology evidence="6">Single-pass type I membrane protein</topology>
    </subcellularLocation>
</comment>
<dbReference type="Gene3D" id="2.130.10.10">
    <property type="entry name" value="YVTN repeat-like/Quinoprotein amine dehydrogenase"/>
    <property type="match status" value="1"/>
</dbReference>
<keyword evidence="24" id="KW-0325">Glycoprotein</keyword>
<evidence type="ECO:0000256" key="25">
    <source>
        <dbReference type="ARBA" id="ARBA00023329"/>
    </source>
</evidence>
<dbReference type="Pfam" id="PF15902">
    <property type="entry name" value="Sortilin-Vps10"/>
    <property type="match status" value="1"/>
</dbReference>
<dbReference type="SUPFAM" id="SSF57424">
    <property type="entry name" value="LDL receptor-like module"/>
    <property type="match status" value="9"/>
</dbReference>
<dbReference type="GO" id="GO:0005789">
    <property type="term" value="C:endoplasmic reticulum membrane"/>
    <property type="evidence" value="ECO:0007669"/>
    <property type="project" value="UniProtKB-SubCell"/>
</dbReference>
<feature type="disulfide bond" evidence="28">
    <location>
        <begin position="1462"/>
        <end position="1477"/>
    </location>
</feature>
<dbReference type="Gene3D" id="3.30.60.270">
    <property type="match status" value="1"/>
</dbReference>
<dbReference type="GO" id="GO:0055038">
    <property type="term" value="C:recycling endosome membrane"/>
    <property type="evidence" value="ECO:0007669"/>
    <property type="project" value="UniProtKB-SubCell"/>
</dbReference>
<feature type="disulfide bond" evidence="28">
    <location>
        <begin position="1101"/>
        <end position="1116"/>
    </location>
</feature>
<evidence type="ECO:0000256" key="12">
    <source>
        <dbReference type="ARBA" id="ARBA00022536"/>
    </source>
</evidence>
<evidence type="ECO:0000256" key="14">
    <source>
        <dbReference type="ARBA" id="ARBA00022692"/>
    </source>
</evidence>
<protein>
    <recommendedName>
        <fullName evidence="9">Sortilin-related receptor</fullName>
    </recommendedName>
    <alternativeName>
        <fullName evidence="26">Low-density lipoprotein receptor relative with 11 ligand-binding repeats</fullName>
    </alternativeName>
    <alternativeName>
        <fullName evidence="27">Sorting protein-related receptor containing LDLR class A repeats</fullName>
    </alternativeName>
</protein>
<dbReference type="Pfam" id="PF00057">
    <property type="entry name" value="Ldl_recept_a"/>
    <property type="match status" value="9"/>
</dbReference>
<feature type="disulfide bond" evidence="28">
    <location>
        <begin position="1223"/>
        <end position="1238"/>
    </location>
</feature>
<dbReference type="InterPro" id="IPR006581">
    <property type="entry name" value="VPS10"/>
</dbReference>
<dbReference type="Gene3D" id="4.10.400.10">
    <property type="entry name" value="Low-density Lipoprotein Receptor"/>
    <property type="match status" value="9"/>
</dbReference>
<keyword evidence="10" id="KW-0813">Transport</keyword>
<evidence type="ECO:0000313" key="34">
    <source>
        <dbReference type="EMBL" id="PNF13851.1"/>
    </source>
</evidence>
<evidence type="ECO:0000256" key="17">
    <source>
        <dbReference type="ARBA" id="ARBA00022753"/>
    </source>
</evidence>
<dbReference type="PROSITE" id="PS01209">
    <property type="entry name" value="LDLRA_1"/>
    <property type="match status" value="5"/>
</dbReference>
<evidence type="ECO:0000256" key="13">
    <source>
        <dbReference type="ARBA" id="ARBA00022583"/>
    </source>
</evidence>
<evidence type="ECO:0000256" key="16">
    <source>
        <dbReference type="ARBA" id="ARBA00022737"/>
    </source>
</evidence>
<dbReference type="PROSITE" id="PS50068">
    <property type="entry name" value="LDLRA_2"/>
    <property type="match status" value="9"/>
</dbReference>
<feature type="transmembrane region" description="Helical" evidence="31">
    <location>
        <begin position="2076"/>
        <end position="2099"/>
    </location>
</feature>
<dbReference type="Gene3D" id="2.60.40.10">
    <property type="entry name" value="Immunoglobulins"/>
    <property type="match status" value="3"/>
</dbReference>
<keyword evidence="18" id="KW-0256">Endoplasmic reticulum</keyword>
<name>A0A2J7PBZ7_9NEOP</name>
<keyword evidence="13" id="KW-0254">Endocytosis</keyword>
<comment type="caution">
    <text evidence="34">The sequence shown here is derived from an EMBL/GenBank/DDBJ whole genome shotgun (WGS) entry which is preliminary data.</text>
</comment>
<keyword evidence="35" id="KW-1185">Reference proteome</keyword>
<feature type="repeat" description="LDL-receptor class B" evidence="29">
    <location>
        <begin position="794"/>
        <end position="837"/>
    </location>
</feature>
<keyword evidence="12" id="KW-0245">EGF-like domain</keyword>
<dbReference type="Pfam" id="PF00058">
    <property type="entry name" value="Ldl_recept_b"/>
    <property type="match status" value="2"/>
</dbReference>
<dbReference type="SMART" id="SM00602">
    <property type="entry name" value="VPS10"/>
    <property type="match status" value="1"/>
</dbReference>
<evidence type="ECO:0000256" key="3">
    <source>
        <dbReference type="ARBA" id="ARBA00004212"/>
    </source>
</evidence>
<feature type="disulfide bond" evidence="28">
    <location>
        <begin position="1089"/>
        <end position="1107"/>
    </location>
</feature>
<evidence type="ECO:0000256" key="5">
    <source>
        <dbReference type="ARBA" id="ARBA00004393"/>
    </source>
</evidence>
<feature type="disulfide bond" evidence="28">
    <location>
        <begin position="1128"/>
        <end position="1146"/>
    </location>
</feature>
<keyword evidence="21 31" id="KW-0472">Membrane</keyword>
<dbReference type="SUPFAM" id="SSF63825">
    <property type="entry name" value="YWTD domain"/>
    <property type="match status" value="1"/>
</dbReference>
<dbReference type="SUPFAM" id="SSF49265">
    <property type="entry name" value="Fibronectin type III"/>
    <property type="match status" value="3"/>
</dbReference>
<dbReference type="InterPro" id="IPR011042">
    <property type="entry name" value="6-blade_b-propeller_TolB-like"/>
</dbReference>
<dbReference type="GO" id="GO:0031901">
    <property type="term" value="C:early endosome membrane"/>
    <property type="evidence" value="ECO:0007669"/>
    <property type="project" value="UniProtKB-SubCell"/>
</dbReference>
<evidence type="ECO:0000256" key="9">
    <source>
        <dbReference type="ARBA" id="ARBA00013467"/>
    </source>
</evidence>
<dbReference type="InterPro" id="IPR036055">
    <property type="entry name" value="LDL_receptor-like_sf"/>
</dbReference>
<dbReference type="FunFam" id="4.10.400.10:FF:000034">
    <property type="entry name" value="Low-density lipoprotein receptor-related protein 2"/>
    <property type="match status" value="4"/>
</dbReference>
<dbReference type="GO" id="GO:0006892">
    <property type="term" value="P:post-Golgi vesicle-mediated transport"/>
    <property type="evidence" value="ECO:0007669"/>
    <property type="project" value="TreeGrafter"/>
</dbReference>
<dbReference type="InterPro" id="IPR002172">
    <property type="entry name" value="LDrepeatLR_classA_rpt"/>
</dbReference>
<keyword evidence="20" id="KW-0333">Golgi apparatus</keyword>
<feature type="disulfide bond" evidence="28">
    <location>
        <begin position="1364"/>
        <end position="1382"/>
    </location>
</feature>
<evidence type="ECO:0000259" key="33">
    <source>
        <dbReference type="PROSITE" id="PS50853"/>
    </source>
</evidence>
<dbReference type="PROSITE" id="PS50853">
    <property type="entry name" value="FN3"/>
    <property type="match status" value="3"/>
</dbReference>
<dbReference type="SMART" id="SM00135">
    <property type="entry name" value="LY"/>
    <property type="match status" value="5"/>
</dbReference>
<dbReference type="PANTHER" id="PTHR12106:SF27">
    <property type="entry name" value="SORTILIN-RELATED RECEPTOR"/>
    <property type="match status" value="1"/>
</dbReference>
<dbReference type="InterPro" id="IPR003961">
    <property type="entry name" value="FN3_dom"/>
</dbReference>
<feature type="disulfide bond" evidence="28">
    <location>
        <begin position="1357"/>
        <end position="1369"/>
    </location>
</feature>
<dbReference type="InterPro" id="IPR000033">
    <property type="entry name" value="LDLR_classB_rpt"/>
</dbReference>
<feature type="domain" description="Fibronectin type-III" evidence="33">
    <location>
        <begin position="1968"/>
        <end position="2065"/>
    </location>
</feature>
<dbReference type="InterPro" id="IPR015943">
    <property type="entry name" value="WD40/YVTN_repeat-like_dom_sf"/>
</dbReference>
<dbReference type="FunFam" id="4.10.400.10:FF:000045">
    <property type="entry name" value="Low-density lipoprotein receptor-related protein 2"/>
    <property type="match status" value="1"/>
</dbReference>
<keyword evidence="23 34" id="KW-0675">Receptor</keyword>
<evidence type="ECO:0000256" key="10">
    <source>
        <dbReference type="ARBA" id="ARBA00022448"/>
    </source>
</evidence>
<evidence type="ECO:0000256" key="4">
    <source>
        <dbReference type="ARBA" id="ARBA00004251"/>
    </source>
</evidence>
<evidence type="ECO:0000256" key="28">
    <source>
        <dbReference type="PROSITE-ProRule" id="PRU00124"/>
    </source>
</evidence>
<feature type="disulfide bond" evidence="28">
    <location>
        <begin position="1160"/>
        <end position="1172"/>
    </location>
</feature>
<dbReference type="InterPro" id="IPR050310">
    <property type="entry name" value="VPS10-sortilin"/>
</dbReference>
<feature type="domain" description="Fibronectin type-III" evidence="33">
    <location>
        <begin position="1586"/>
        <end position="1677"/>
    </location>
</feature>
<proteinExistence type="inferred from homology"/>
<evidence type="ECO:0000256" key="27">
    <source>
        <dbReference type="ARBA" id="ARBA00032450"/>
    </source>
</evidence>
<accession>A0A2J7PBZ7</accession>
<dbReference type="InParanoid" id="A0A2J7PBZ7"/>
<dbReference type="GO" id="GO:0005794">
    <property type="term" value="C:Golgi apparatus"/>
    <property type="evidence" value="ECO:0007669"/>
    <property type="project" value="UniProtKB-SubCell"/>
</dbReference>
<dbReference type="GO" id="GO:0030658">
    <property type="term" value="C:transport vesicle membrane"/>
    <property type="evidence" value="ECO:0007669"/>
    <property type="project" value="UniProtKB-SubCell"/>
</dbReference>
<dbReference type="GO" id="GO:0032585">
    <property type="term" value="C:multivesicular body membrane"/>
    <property type="evidence" value="ECO:0007669"/>
    <property type="project" value="UniProtKB-SubCell"/>
</dbReference>
<dbReference type="InterPro" id="IPR031777">
    <property type="entry name" value="Sortilin_C"/>
</dbReference>
<dbReference type="Pfam" id="PF15901">
    <property type="entry name" value="Sortilin_C"/>
    <property type="match status" value="1"/>
</dbReference>
<evidence type="ECO:0000256" key="20">
    <source>
        <dbReference type="ARBA" id="ARBA00023034"/>
    </source>
</evidence>
<dbReference type="InterPro" id="IPR057841">
    <property type="entry name" value="FN3_SORL1"/>
</dbReference>
<keyword evidence="25" id="KW-0968">Cytoplasmic vesicle</keyword>
<dbReference type="GO" id="GO:0006897">
    <property type="term" value="P:endocytosis"/>
    <property type="evidence" value="ECO:0007669"/>
    <property type="project" value="UniProtKB-KW"/>
</dbReference>
<dbReference type="InterPro" id="IPR036116">
    <property type="entry name" value="FN3_sf"/>
</dbReference>
<feature type="region of interest" description="Disordered" evidence="30">
    <location>
        <begin position="2124"/>
        <end position="2151"/>
    </location>
</feature>
<dbReference type="InterPro" id="IPR023415">
    <property type="entry name" value="LDLR_class-A_CS"/>
</dbReference>
<feature type="disulfide bond" evidence="28">
    <location>
        <begin position="1309"/>
        <end position="1327"/>
    </location>
</feature>
<sequence>MAKFMSVILVVFILLVTTEVPEIYGHSVKSLYVTPRKETRNTHTFEAQSLVSDSTGVWKSYSLTSHNLLKRSALLETNITTNVFHLNDSHQQLMVHWAGEGSDVILCLARDSPRLGVGAKSQPSAVYISYDYGNRFENKTEDFRLEGKQFPYAFLEKFFIHPKYNSHCVFTDPLNQVIFVTKNYGRNITRMNVTFSPSEVSFHEDEPLTFLVFDKVDPIKRLWITRDYGQTFSVVQEYVKAFFWSSADTDGKPRLLYVEREEPSGTSTVLALSAMDEGRNYVVLIRGVEDFQVRDDFMFATKRVDKNNLDLYVSYKQGHFMRARFQSELDRRAYHVADVSDGQVMVVVNHTDMLTNLYVSQLKDSSGIQFALSLERIFCYFPNSTWMGNWLSDVVDESFADLTKVQGLRGIYIASQITLSTGISRVGPEHISTYITFDRGVEWRPLEAPMFDDEGQPIACVMAGNCSLHLSQRFSQLYPVTRSVPILTTKSAPGIIIAMGTVGTSLKGHPGVFLSRDAGLTWRQVFRDYYYFNAGDHGGVLVAVKYFRSQGETRDLLYSTDEGENWYKHSFHAEDLRIYGLMTEPGENTTVFTMFGSAIGHHQWLIVKVDLSKAFGYNCTDEDYKFWSPSAGNGSYMPCVLGRKETYQRRIPHSNCFNGRNYDRPIKMEICECGVEDYDCDVGFMRTTSTGLCIRNRTTDLDPYKPPSSCQPGETYERTKGYVKIAGDVCTVSNDDQFRPDKIPCRVDEEQEFLLLAQRDKITRINLDTDSTLEPLPIFGLKNVIAIDFDMRNNCVYWADIITDSIGRQCLNGKKEPEILVETELSSIEGMALDWVSNVLYFVDGMRAKIEIIRTDIDHEGRMRRTILGPDKLMKPRGIAVHPVKGYMFWTDWAPGDPSVNRAELDGSNVKRLFKKPVVEWPNGVTIDHIAERIYWVDAREDYIASANLDGHRFNKIIANNEYVAHPFAVAVFKDNLYWDDWKQNSVFSADKDHGVGIVRLQSGLQGLMDLKVFAHGIQEGTNACNNQSKTVCSHLCLGKPHGQHVCLCPDGMELSETGECMCPGRQLPNNNGNCPKANSTCSSDFFTCGNGLCIPKLWNCDGENDCADGSDEVGCRHTTCEANMFTCKDGKCIPLYWVCDFDRDCPDGSDEGGCIRLNCTSEEFRCDNGRCISLRWRCDGEDDCKDRSDESNCSSPKPPAACKSGEFQCSSTKQCIPNSWRCDGEHDCSDSSDEKNCKNKTCEPWQFQCKNERCIYSSWRCDGDNDCHDRPGQIGSDEENCTSIVRPTLPTPTVIWPNNTCHTWMFHCNNKQCVPFWWKCDGVNDCGDGSDELGCGKDSEPNSSTSSSVPTTPGTCSENHFWCYNGKCILSSWVCDGAKDCKEGEDEENCKTTRSCGPGLFMCHIDGSCVPISQACDGIAQCPDASDELACHLMPSQSPIGCPPAYFQCDVNQCIPLTRMCDQHLDCYDGYDESNCNNSTTKIYQVTQMGVDDHGSNSSTLHLYWWIRNFSEPLEFLPSYAEVFNQKNVSWTNTTWIDRYGYLFSNLKPYTMYNLTVYVRVKGQKQVYPPAKYVTATTGEGVPSPPWNVTVIQRNAHQVVVSWQAPKYPNGNIVSYVVFLTPPIPPIQKLQNGTKTSFVMNSDYEADKKYFFWVIARNKAHDSDSSSLATLTFDGDAAIEAIEGLMWDHKDNRSISLTWKKVAKADGYYVIPKSMPPYPNLDMNTTKTNNITVTNLAPGTPYIMEVSAYKKSFTGLPASITVKTDGEPLPQVSGLVVDVSKTDGTTVTVRWDIPKDGIYREKWEYGIYYALNTTDLLSGPKQRTSNLTANVTNLEACESYIFAVGVIGPLGFGPLSANPVSLVTRFNMNAAPKNLTVFSDPHNETVMNIQWRSSCPAMVDEIGYMVTVTEVNLNFSSSVTLHPTSKTELSHWFVVHYGGHYRVTVQTNTSSAIPTKPVEYVAPPIQPPHQLQVLPERNGSYIVYWKERGLPAAIANMTFRYIVLVSQGSVLNVSTATQYSASGPPFILSKVQEGTIYSFAVVLETGDGYRSHMSEVRSVEMPVGSWKAVLSPRNIVSVVVPVGLVMIALCGALAFFVLRHRRLQRSFSSFANSHYDTRSGAATFSGGDGLDEEDSPVIRGFSDDEPLVIA</sequence>
<evidence type="ECO:0000256" key="21">
    <source>
        <dbReference type="ARBA" id="ARBA00023136"/>
    </source>
</evidence>
<feature type="disulfide bond" evidence="28">
    <location>
        <begin position="1443"/>
        <end position="1455"/>
    </location>
</feature>
<evidence type="ECO:0000256" key="23">
    <source>
        <dbReference type="ARBA" id="ARBA00023170"/>
    </source>
</evidence>
<feature type="disulfide bond" evidence="28">
    <location>
        <begin position="1417"/>
        <end position="1432"/>
    </location>
</feature>
<keyword evidence="17" id="KW-0967">Endosome</keyword>
<keyword evidence="22 28" id="KW-1015">Disulfide bond</keyword>
<feature type="domain" description="Fibronectin type-III" evidence="33">
    <location>
        <begin position="1682"/>
        <end position="1769"/>
    </location>
</feature>
<feature type="disulfide bond" evidence="28">
    <location>
        <begin position="1321"/>
        <end position="1336"/>
    </location>
</feature>
<dbReference type="SUPFAM" id="SSF110296">
    <property type="entry name" value="Oligoxyloglucan reducing end-specific cellobiohydrolase"/>
    <property type="match status" value="1"/>
</dbReference>
<evidence type="ECO:0000256" key="30">
    <source>
        <dbReference type="SAM" id="MobiDB-lite"/>
    </source>
</evidence>
<keyword evidence="15 32" id="KW-0732">Signal</keyword>
<dbReference type="PROSITE" id="PS51120">
    <property type="entry name" value="LDLRB"/>
    <property type="match status" value="3"/>
</dbReference>
<comment type="caution">
    <text evidence="28">Lacks conserved residue(s) required for the propagation of feature annotation.</text>
</comment>
<dbReference type="SMART" id="SM00060">
    <property type="entry name" value="FN3"/>
    <property type="match status" value="5"/>
</dbReference>
<feature type="disulfide bond" evidence="28">
    <location>
        <begin position="1179"/>
        <end position="1194"/>
    </location>
</feature>
<dbReference type="InterPro" id="IPR031778">
    <property type="entry name" value="Sortilin_N"/>
</dbReference>
<keyword evidence="19 31" id="KW-1133">Transmembrane helix</keyword>
<evidence type="ECO:0000256" key="19">
    <source>
        <dbReference type="ARBA" id="ARBA00022989"/>
    </source>
</evidence>
<feature type="disulfide bond" evidence="28">
    <location>
        <begin position="1082"/>
        <end position="1094"/>
    </location>
</feature>
<feature type="repeat" description="LDL-receptor class B" evidence="29">
    <location>
        <begin position="886"/>
        <end position="931"/>
    </location>
</feature>
<feature type="disulfide bond" evidence="28">
    <location>
        <begin position="1450"/>
        <end position="1468"/>
    </location>
</feature>
<feature type="disulfide bond" evidence="28">
    <location>
        <begin position="1140"/>
        <end position="1155"/>
    </location>
</feature>
<dbReference type="CDD" id="cd00112">
    <property type="entry name" value="LDLa"/>
    <property type="match status" value="9"/>
</dbReference>
<reference evidence="34 35" key="1">
    <citation type="submission" date="2017-12" db="EMBL/GenBank/DDBJ databases">
        <title>Hemimetabolous genomes reveal molecular basis of termite eusociality.</title>
        <authorList>
            <person name="Harrison M.C."/>
            <person name="Jongepier E."/>
            <person name="Robertson H.M."/>
            <person name="Arning N."/>
            <person name="Bitard-Feildel T."/>
            <person name="Chao H."/>
            <person name="Childers C.P."/>
            <person name="Dinh H."/>
            <person name="Doddapaneni H."/>
            <person name="Dugan S."/>
            <person name="Gowin J."/>
            <person name="Greiner C."/>
            <person name="Han Y."/>
            <person name="Hu H."/>
            <person name="Hughes D.S.T."/>
            <person name="Huylmans A.-K."/>
            <person name="Kemena C."/>
            <person name="Kremer L.P.M."/>
            <person name="Lee S.L."/>
            <person name="Lopez-Ezquerra A."/>
            <person name="Mallet L."/>
            <person name="Monroy-Kuhn J.M."/>
            <person name="Moser A."/>
            <person name="Murali S.C."/>
            <person name="Muzny D.M."/>
            <person name="Otani S."/>
            <person name="Piulachs M.-D."/>
            <person name="Poelchau M."/>
            <person name="Qu J."/>
            <person name="Schaub F."/>
            <person name="Wada-Katsumata A."/>
            <person name="Worley K.C."/>
            <person name="Xie Q."/>
            <person name="Ylla G."/>
            <person name="Poulsen M."/>
            <person name="Gibbs R.A."/>
            <person name="Schal C."/>
            <person name="Richards S."/>
            <person name="Belles X."/>
            <person name="Korb J."/>
            <person name="Bornberg-Bauer E."/>
        </authorList>
    </citation>
    <scope>NUCLEOTIDE SEQUENCE [LARGE SCALE GENOMIC DNA]</scope>
    <source>
        <tissue evidence="34">Whole body</tissue>
    </source>
</reference>
<evidence type="ECO:0000256" key="24">
    <source>
        <dbReference type="ARBA" id="ARBA00023180"/>
    </source>
</evidence>
<dbReference type="InterPro" id="IPR013783">
    <property type="entry name" value="Ig-like_fold"/>
</dbReference>
<evidence type="ECO:0000256" key="2">
    <source>
        <dbReference type="ARBA" id="ARBA00004158"/>
    </source>
</evidence>